<dbReference type="SUPFAM" id="SSF53448">
    <property type="entry name" value="Nucleotide-diphospho-sugar transferases"/>
    <property type="match status" value="1"/>
</dbReference>
<dbReference type="PANTHER" id="PTHR22916:SF3">
    <property type="entry name" value="UDP-GLCNAC:BETAGAL BETA-1,3-N-ACETYLGLUCOSAMINYLTRANSFERASE-LIKE PROTEIN 1"/>
    <property type="match status" value="1"/>
</dbReference>
<gene>
    <name evidence="2" type="ORF">OHA22_08750</name>
</gene>
<name>A0AAU1ZU99_9ACTN</name>
<dbReference type="PANTHER" id="PTHR22916">
    <property type="entry name" value="GLYCOSYLTRANSFERASE"/>
    <property type="match status" value="1"/>
</dbReference>
<dbReference type="AlphaFoldDB" id="A0AAU1ZU99"/>
<proteinExistence type="predicted"/>
<dbReference type="InterPro" id="IPR029044">
    <property type="entry name" value="Nucleotide-diphossugar_trans"/>
</dbReference>
<dbReference type="EC" id="2.4.-.-" evidence="2"/>
<evidence type="ECO:0000313" key="2">
    <source>
        <dbReference type="EMBL" id="WTT15602.1"/>
    </source>
</evidence>
<dbReference type="InterPro" id="IPR001173">
    <property type="entry name" value="Glyco_trans_2-like"/>
</dbReference>
<sequence length="329" mass="37370">MEPTLSLVIPFCDVELYLPACLESIAGQTLVDFEAVLVDDGSVDGSGEIAEEYAGRDGRFHVVHQANRGPGAARNFGLRKARGQYLGFVDADDVVARDAFERLVDSLRETDSDLACGGVERFNSTSRWASPLHADIFEEPRKRTHITRHRALLGDRTVWNKVYRRSFWRQHGFLYPEHPYEDGLVSVSAHVLAESVDVITGPVYFWRQRDAGPLSITQRELDLRNIDGRIRQIQAISEFLAARDAGLRDAYDRAALEHDVIILLMAAPRLEAPCRDEVLDFAREFAGRVSEDVLRRLSEENLKFYCLLLERRTGDLFCHLEDRRQDALL</sequence>
<feature type="domain" description="Glycosyltransferase 2-like" evidence="1">
    <location>
        <begin position="6"/>
        <end position="167"/>
    </location>
</feature>
<organism evidence="2">
    <name type="scientific">Streptomyces sp. NBC_00093</name>
    <dbReference type="NCBI Taxonomy" id="2975649"/>
    <lineage>
        <taxon>Bacteria</taxon>
        <taxon>Bacillati</taxon>
        <taxon>Actinomycetota</taxon>
        <taxon>Actinomycetes</taxon>
        <taxon>Kitasatosporales</taxon>
        <taxon>Streptomycetaceae</taxon>
        <taxon>Streptomyces</taxon>
    </lineage>
</organism>
<dbReference type="Pfam" id="PF00535">
    <property type="entry name" value="Glycos_transf_2"/>
    <property type="match status" value="1"/>
</dbReference>
<protein>
    <submittedName>
        <fullName evidence="2">Glycosyltransferase</fullName>
        <ecNumber evidence="2">2.4.-.-</ecNumber>
    </submittedName>
</protein>
<dbReference type="Gene3D" id="3.90.550.10">
    <property type="entry name" value="Spore Coat Polysaccharide Biosynthesis Protein SpsA, Chain A"/>
    <property type="match status" value="1"/>
</dbReference>
<evidence type="ECO:0000259" key="1">
    <source>
        <dbReference type="Pfam" id="PF00535"/>
    </source>
</evidence>
<dbReference type="GO" id="GO:0016758">
    <property type="term" value="F:hexosyltransferase activity"/>
    <property type="evidence" value="ECO:0007669"/>
    <property type="project" value="UniProtKB-ARBA"/>
</dbReference>
<keyword evidence="2" id="KW-0808">Transferase</keyword>
<accession>A0AAU1ZU99</accession>
<dbReference type="CDD" id="cd00761">
    <property type="entry name" value="Glyco_tranf_GTA_type"/>
    <property type="match status" value="1"/>
</dbReference>
<reference evidence="2" key="1">
    <citation type="submission" date="2022-10" db="EMBL/GenBank/DDBJ databases">
        <title>The complete genomes of actinobacterial strains from the NBC collection.</title>
        <authorList>
            <person name="Joergensen T.S."/>
            <person name="Alvarez Arevalo M."/>
            <person name="Sterndorff E.B."/>
            <person name="Faurdal D."/>
            <person name="Vuksanovic O."/>
            <person name="Mourched A.-S."/>
            <person name="Charusanti P."/>
            <person name="Shaw S."/>
            <person name="Blin K."/>
            <person name="Weber T."/>
        </authorList>
    </citation>
    <scope>NUCLEOTIDE SEQUENCE</scope>
    <source>
        <strain evidence="2">NBC_00093</strain>
    </source>
</reference>
<dbReference type="EMBL" id="CP108222">
    <property type="protein sequence ID" value="WTT15602.1"/>
    <property type="molecule type" value="Genomic_DNA"/>
</dbReference>
<keyword evidence="2" id="KW-0328">Glycosyltransferase</keyword>